<organism evidence="1 2">
    <name type="scientific">Metallosphaera hakonensis JCM 8857 = DSM 7519</name>
    <dbReference type="NCBI Taxonomy" id="1293036"/>
    <lineage>
        <taxon>Archaea</taxon>
        <taxon>Thermoproteota</taxon>
        <taxon>Thermoprotei</taxon>
        <taxon>Sulfolobales</taxon>
        <taxon>Sulfolobaceae</taxon>
        <taxon>Metallosphaera</taxon>
    </lineage>
</organism>
<evidence type="ECO:0000313" key="1">
    <source>
        <dbReference type="EMBL" id="AWR99411.1"/>
    </source>
</evidence>
<dbReference type="InterPro" id="IPR029026">
    <property type="entry name" value="tRNA_m1G_MTases_N"/>
</dbReference>
<dbReference type="KEGG" id="mhk:DFR87_06520"/>
<dbReference type="InterPro" id="IPR012340">
    <property type="entry name" value="NA-bd_OB-fold"/>
</dbReference>
<gene>
    <name evidence="1" type="ORF">DFR87_06520</name>
</gene>
<dbReference type="Proteomes" id="UP000247586">
    <property type="component" value="Chromosome"/>
</dbReference>
<protein>
    <recommendedName>
        <fullName evidence="3">RNA-binding protein</fullName>
    </recommendedName>
</protein>
<dbReference type="EMBL" id="CP029287">
    <property type="protein sequence ID" value="AWR99411.1"/>
    <property type="molecule type" value="Genomic_DNA"/>
</dbReference>
<reference evidence="1 2" key="1">
    <citation type="submission" date="2018-05" db="EMBL/GenBank/DDBJ databases">
        <title>Complete Genome Sequences of Extremely Thermoacidophilic, Metal-Mobilizing Type-Strain Members of the Archaeal Family Sulfolobaceae: Acidianus brierleyi DSM-1651T, Acidianus sulfidivorans DSM-18786T, Metallosphaera hakonensis DSM-7519T, and Metallosphaera prunae DSM-10039T.</title>
        <authorList>
            <person name="Counts J.A."/>
            <person name="Kelly R.M."/>
        </authorList>
    </citation>
    <scope>NUCLEOTIDE SEQUENCE [LARGE SCALE GENOMIC DNA]</scope>
    <source>
        <strain evidence="1 2">HO1-1</strain>
    </source>
</reference>
<dbReference type="STRING" id="1293036.GCA_001315825_01902"/>
<name>A0A2U9ITM5_9CREN</name>
<accession>A0A2U9ITM5</accession>
<sequence>MFPFPRSHPLNVIIYSNLFELHKNFSLLNLEISSMIRTLTVYRVTRIYLVKGRDERLIKLLKKITYYSLKPPYLKKYVKLDNDLSKAGLLQPVNVPYHVVSDIPVEGEIRKSEMNDLGLKGCKSFYEYSLIIDSEDCKSIQYAGIFYEGPIIEVIDEKRVSEFDNLIMASRSGVSPLSEMRLLRSLYQRKGITLLVGPPEGGIKRKFPSILSFNFLEKQGVSNVRSMEALFASLTILNSIIN</sequence>
<dbReference type="Gene3D" id="2.40.50.140">
    <property type="entry name" value="Nucleic acid-binding proteins"/>
    <property type="match status" value="1"/>
</dbReference>
<reference evidence="2" key="3">
    <citation type="submission" date="2020-03" db="EMBL/GenBank/DDBJ databases">
        <title>Sequencing and Assembly of Multiple Reported Metal-Biooxidizing Members of the Extremely Thermoacidophilic Archaeal Family Sulfolobaceae.</title>
        <authorList>
            <person name="Counts J.A."/>
            <person name="Kelly R.M."/>
        </authorList>
    </citation>
    <scope>NUCLEOTIDE SEQUENCE [LARGE SCALE GENOMIC DNA]</scope>
    <source>
        <strain evidence="2">HO1-1</strain>
    </source>
</reference>
<evidence type="ECO:0000313" key="2">
    <source>
        <dbReference type="Proteomes" id="UP000247586"/>
    </source>
</evidence>
<proteinExistence type="predicted"/>
<dbReference type="SUPFAM" id="SSF75217">
    <property type="entry name" value="alpha/beta knot"/>
    <property type="match status" value="1"/>
</dbReference>
<dbReference type="AlphaFoldDB" id="A0A2U9ITM5"/>
<reference evidence="2" key="2">
    <citation type="submission" date="2020-03" db="EMBL/GenBank/DDBJ databases">
        <title>Complete Genome Sequences of Extremely Thermoacidophilic, Metal-Mobilizing Type-Strain Members of the Archaeal Family Sulfolobaceae: Acidianus brierleyi DSM-1651T, Acidianus sulfidivorans DSM-18786T, Metallosphaera hakonensis DSM-7519T, and Metallosphaera prunae DSM-10039T.</title>
        <authorList>
            <person name="Counts J.A."/>
            <person name="Kelly R.M."/>
        </authorList>
    </citation>
    <scope>NUCLEOTIDE SEQUENCE [LARGE SCALE GENOMIC DNA]</scope>
    <source>
        <strain evidence="2">HO1-1</strain>
    </source>
</reference>
<evidence type="ECO:0008006" key="3">
    <source>
        <dbReference type="Google" id="ProtNLM"/>
    </source>
</evidence>
<dbReference type="OrthoDB" id="4144at2157"/>
<dbReference type="Gene3D" id="3.40.1280.10">
    <property type="match status" value="1"/>
</dbReference>
<dbReference type="InterPro" id="IPR029028">
    <property type="entry name" value="Alpha/beta_knot_MTases"/>
</dbReference>
<keyword evidence="2" id="KW-1185">Reference proteome</keyword>